<dbReference type="InterPro" id="IPR027291">
    <property type="entry name" value="Glyco_hydro_38_N_sf"/>
</dbReference>
<dbReference type="SMART" id="SM00872">
    <property type="entry name" value="Alpha-mann_mid"/>
    <property type="match status" value="1"/>
</dbReference>
<evidence type="ECO:0000256" key="9">
    <source>
        <dbReference type="ARBA" id="ARBA00023295"/>
    </source>
</evidence>
<keyword evidence="10" id="KW-0732">Signal</keyword>
<evidence type="ECO:0000256" key="10">
    <source>
        <dbReference type="RuleBase" id="RU361199"/>
    </source>
</evidence>
<dbReference type="GO" id="GO:0030246">
    <property type="term" value="F:carbohydrate binding"/>
    <property type="evidence" value="ECO:0007669"/>
    <property type="project" value="InterPro"/>
</dbReference>
<evidence type="ECO:0000256" key="4">
    <source>
        <dbReference type="ARBA" id="ARBA00022723"/>
    </source>
</evidence>
<dbReference type="SUPFAM" id="SSF88688">
    <property type="entry name" value="Families 57/38 glycoside transferase middle domain"/>
    <property type="match status" value="1"/>
</dbReference>
<comment type="caution">
    <text evidence="12">The sequence shown here is derived from an EMBL/GenBank/DDBJ whole genome shotgun (WGS) entry which is preliminary data.</text>
</comment>
<keyword evidence="8" id="KW-0325">Glycoprotein</keyword>
<dbReference type="FunFam" id="3.20.110.10:FF:000001">
    <property type="entry name" value="Alpha-mannosidase"/>
    <property type="match status" value="1"/>
</dbReference>
<dbReference type="InterPro" id="IPR050843">
    <property type="entry name" value="Glycosyl_Hydrlase_38"/>
</dbReference>
<dbReference type="Gene3D" id="2.70.98.30">
    <property type="entry name" value="Golgi alpha-mannosidase II, domain 4"/>
    <property type="match status" value="1"/>
</dbReference>
<dbReference type="Pfam" id="PF07748">
    <property type="entry name" value="Glyco_hydro_38C"/>
    <property type="match status" value="1"/>
</dbReference>
<accession>A0A482VFD9</accession>
<keyword evidence="7" id="KW-1015">Disulfide bond</keyword>
<keyword evidence="6 10" id="KW-0862">Zinc</keyword>
<keyword evidence="4 10" id="KW-0479">Metal-binding</keyword>
<comment type="cofactor">
    <cofactor evidence="10">
        <name>Zn(2+)</name>
        <dbReference type="ChEBI" id="CHEBI:29105"/>
    </cofactor>
    <text evidence="10">Binds 1 zinc ion per subunit.</text>
</comment>
<evidence type="ECO:0000256" key="1">
    <source>
        <dbReference type="ARBA" id="ARBA00000365"/>
    </source>
</evidence>
<dbReference type="PANTHER" id="PTHR11607">
    <property type="entry name" value="ALPHA-MANNOSIDASE"/>
    <property type="match status" value="1"/>
</dbReference>
<feature type="domain" description="Glycoside hydrolase family 38 central" evidence="11">
    <location>
        <begin position="363"/>
        <end position="439"/>
    </location>
</feature>
<dbReference type="InterPro" id="IPR013780">
    <property type="entry name" value="Glyco_hydro_b"/>
</dbReference>
<organism evidence="12 13">
    <name type="scientific">Asbolus verrucosus</name>
    <name type="common">Desert ironclad beetle</name>
    <dbReference type="NCBI Taxonomy" id="1661398"/>
    <lineage>
        <taxon>Eukaryota</taxon>
        <taxon>Metazoa</taxon>
        <taxon>Ecdysozoa</taxon>
        <taxon>Arthropoda</taxon>
        <taxon>Hexapoda</taxon>
        <taxon>Insecta</taxon>
        <taxon>Pterygota</taxon>
        <taxon>Neoptera</taxon>
        <taxon>Endopterygota</taxon>
        <taxon>Coleoptera</taxon>
        <taxon>Polyphaga</taxon>
        <taxon>Cucujiformia</taxon>
        <taxon>Tenebrionidae</taxon>
        <taxon>Pimeliinae</taxon>
        <taxon>Asbolus</taxon>
    </lineage>
</organism>
<dbReference type="CDD" id="cd10810">
    <property type="entry name" value="GH38N_AMII_LAM_like"/>
    <property type="match status" value="1"/>
</dbReference>
<dbReference type="EC" id="3.2.1.-" evidence="10"/>
<dbReference type="InterPro" id="IPR037094">
    <property type="entry name" value="Glyco_hydro_38_cen_sf"/>
</dbReference>
<evidence type="ECO:0000259" key="11">
    <source>
        <dbReference type="SMART" id="SM00872"/>
    </source>
</evidence>
<reference evidence="12 13" key="1">
    <citation type="submission" date="2017-03" db="EMBL/GenBank/DDBJ databases">
        <title>Genome of the blue death feigning beetle - Asbolus verrucosus.</title>
        <authorList>
            <person name="Rider S.D."/>
        </authorList>
    </citation>
    <scope>NUCLEOTIDE SEQUENCE [LARGE SCALE GENOMIC DNA]</scope>
    <source>
        <strain evidence="12">Butters</strain>
        <tissue evidence="12">Head and leg muscle</tissue>
    </source>
</reference>
<dbReference type="InterPro" id="IPR015341">
    <property type="entry name" value="Glyco_hydro_38_cen"/>
</dbReference>
<dbReference type="Gene3D" id="2.60.40.1180">
    <property type="entry name" value="Golgi alpha-mannosidase II"/>
    <property type="match status" value="1"/>
</dbReference>
<sequence>MYNKAILTLFFLNLSWVITVPIKKGYRPATCQACHPIDENKINIHIIPHSHDDVGWLKTVDQYYYGTKKHIQYAGVQYIISSSIEALKGHPDRRYVQVESAFFWKWWQHQGDDLKQEVVELVNNGQLEIINGAWSMNDEAASHYHSTIDQFTWGLRFLNDTIGECARPKIGWQIDPFGHSREHASLLAQMGFQGLVIGRLDYRDKRKRQQEKNLDFIWQGSVNLDNSNLFTTMFPDFYGTISGFCFDVLCEYEPIIDNENNPDYNVKQKVKEFARKMDEYRSYYKTTNFLVPMGGDFNYQAAEINFSNLDKLLKGFQGHDTYNVFYSTPSCYVQAVNDEVRKKSLKLTTKTDDFFPYASERNAFWTGYFTSRPTSKRFERVGNNILQATKQLTSFSKINGNDKESSIINLREVMGIMQHHDAITGTEKQAVAKDYARMLTEAIKYAEVPTGVIIGDLLKKRPNDKIDLKLKTCLLANVSICETTTNDRFVVAVYNPLSRSVTHYVRLPVDGTNYKITGPNGEEEYDIFDSLHKFDYVQEKSKPNSKELIFASKQLPPLGIKFYYVEKLKNLRNYQPFEDITENASFGTKVKGFSISYATGRIDRITIRGLTRDMTQNFYYYSGTSMSRASGAYIFRPTKSKAEPITTKRISVKAKKGKLVDEVLQIYNSEVTQIIRVYKDNEAGYIEFDWLVGDLQTNYHEGKEVITRFIVPDFTNNGIFYTDSNGREQIKRTLNTRSDYKYDPSDEPVSSNYYPVTSKIVIKDEEKDFEVAVLNDRAQGGSSLSDGVIELMVHRRLVRDDGFGVGEALNEEEYGRGLFARGQHYLTFGPISFSPAFER</sequence>
<proteinExistence type="inferred from homology"/>
<dbReference type="OrthoDB" id="2016903at2759"/>
<feature type="chain" id="PRO_5019615085" description="Alpha-mannosidase" evidence="10">
    <location>
        <begin position="20"/>
        <end position="839"/>
    </location>
</feature>
<dbReference type="Gene3D" id="3.20.110.10">
    <property type="entry name" value="Glycoside hydrolase 38, N terminal domain"/>
    <property type="match status" value="1"/>
</dbReference>
<comment type="catalytic activity">
    <reaction evidence="1">
        <text>Hydrolysis of terminal, non-reducing alpha-D-mannose residues in alpha-D-mannosides.</text>
        <dbReference type="EC" id="3.2.1.24"/>
    </reaction>
</comment>
<dbReference type="Proteomes" id="UP000292052">
    <property type="component" value="Unassembled WGS sequence"/>
</dbReference>
<dbReference type="InterPro" id="IPR000602">
    <property type="entry name" value="Glyco_hydro_38_N"/>
</dbReference>
<evidence type="ECO:0000313" key="13">
    <source>
        <dbReference type="Proteomes" id="UP000292052"/>
    </source>
</evidence>
<evidence type="ECO:0000256" key="6">
    <source>
        <dbReference type="ARBA" id="ARBA00022833"/>
    </source>
</evidence>
<evidence type="ECO:0000256" key="2">
    <source>
        <dbReference type="ARBA" id="ARBA00009792"/>
    </source>
</evidence>
<dbReference type="InterPro" id="IPR011682">
    <property type="entry name" value="Glyco_hydro_38_C"/>
</dbReference>
<dbReference type="FunFam" id="1.20.1270.50:FF:000003">
    <property type="entry name" value="Alpha-mannosidase"/>
    <property type="match status" value="1"/>
</dbReference>
<dbReference type="EMBL" id="QDEB01104659">
    <property type="protein sequence ID" value="RZC14230.1"/>
    <property type="molecule type" value="Genomic_DNA"/>
</dbReference>
<dbReference type="PANTHER" id="PTHR11607:SF3">
    <property type="entry name" value="LYSOSOMAL ALPHA-MANNOSIDASE"/>
    <property type="match status" value="1"/>
</dbReference>
<dbReference type="GO" id="GO:0004559">
    <property type="term" value="F:alpha-mannosidase activity"/>
    <property type="evidence" value="ECO:0007669"/>
    <property type="project" value="UniProtKB-EC"/>
</dbReference>
<dbReference type="FunFam" id="2.60.40.1180:FF:000018">
    <property type="entry name" value="Alpha-mannosidase"/>
    <property type="match status" value="1"/>
</dbReference>
<dbReference type="SUPFAM" id="SSF74650">
    <property type="entry name" value="Galactose mutarotase-like"/>
    <property type="match status" value="1"/>
</dbReference>
<gene>
    <name evidence="12" type="ORF">BDFB_010921</name>
</gene>
<dbReference type="GO" id="GO:0005764">
    <property type="term" value="C:lysosome"/>
    <property type="evidence" value="ECO:0007669"/>
    <property type="project" value="TreeGrafter"/>
</dbReference>
<dbReference type="GO" id="GO:0006013">
    <property type="term" value="P:mannose metabolic process"/>
    <property type="evidence" value="ECO:0007669"/>
    <property type="project" value="InterPro"/>
</dbReference>
<dbReference type="FunFam" id="1.20.1270.50:FF:000002">
    <property type="entry name" value="Alpha-mannosidase"/>
    <property type="match status" value="1"/>
</dbReference>
<dbReference type="Pfam" id="PF09261">
    <property type="entry name" value="Alpha-mann_mid"/>
    <property type="match status" value="1"/>
</dbReference>
<evidence type="ECO:0000256" key="8">
    <source>
        <dbReference type="ARBA" id="ARBA00023180"/>
    </source>
</evidence>
<protein>
    <recommendedName>
        <fullName evidence="3 10">Alpha-mannosidase</fullName>
        <ecNumber evidence="10">3.2.1.-</ecNumber>
    </recommendedName>
</protein>
<evidence type="ECO:0000313" key="12">
    <source>
        <dbReference type="EMBL" id="RZC14230.1"/>
    </source>
</evidence>
<feature type="signal peptide" evidence="10">
    <location>
        <begin position="1"/>
        <end position="19"/>
    </location>
</feature>
<dbReference type="Gene3D" id="1.20.1270.50">
    <property type="entry name" value="Glycoside hydrolase family 38, central domain"/>
    <property type="match status" value="2"/>
</dbReference>
<keyword evidence="13" id="KW-1185">Reference proteome</keyword>
<dbReference type="InterPro" id="IPR011013">
    <property type="entry name" value="Gal_mutarotase_sf_dom"/>
</dbReference>
<comment type="similarity">
    <text evidence="2 10">Belongs to the glycosyl hydrolase 38 family.</text>
</comment>
<name>A0A482VFD9_ASBVE</name>
<evidence type="ECO:0000256" key="3">
    <source>
        <dbReference type="ARBA" id="ARBA00012752"/>
    </source>
</evidence>
<keyword evidence="9 10" id="KW-0326">Glycosidase</keyword>
<dbReference type="Pfam" id="PF01074">
    <property type="entry name" value="Glyco_hydro_38N"/>
    <property type="match status" value="1"/>
</dbReference>
<evidence type="ECO:0000256" key="5">
    <source>
        <dbReference type="ARBA" id="ARBA00022801"/>
    </source>
</evidence>
<feature type="non-terminal residue" evidence="12">
    <location>
        <position position="839"/>
    </location>
</feature>
<dbReference type="AlphaFoldDB" id="A0A482VFD9"/>
<keyword evidence="5 10" id="KW-0378">Hydrolase</keyword>
<dbReference type="FunFam" id="2.70.98.30:FF:000003">
    <property type="entry name" value="Alpha-mannosidase"/>
    <property type="match status" value="1"/>
</dbReference>
<dbReference type="SUPFAM" id="SSF88713">
    <property type="entry name" value="Glycoside hydrolase/deacetylase"/>
    <property type="match status" value="1"/>
</dbReference>
<dbReference type="InterPro" id="IPR028995">
    <property type="entry name" value="Glyco_hydro_57/38_cen_sf"/>
</dbReference>
<dbReference type="GO" id="GO:0046872">
    <property type="term" value="F:metal ion binding"/>
    <property type="evidence" value="ECO:0007669"/>
    <property type="project" value="UniProtKB-KW"/>
</dbReference>
<dbReference type="InterPro" id="IPR011330">
    <property type="entry name" value="Glyco_hydro/deAcase_b/a-brl"/>
</dbReference>
<evidence type="ECO:0000256" key="7">
    <source>
        <dbReference type="ARBA" id="ARBA00023157"/>
    </source>
</evidence>